<dbReference type="GO" id="GO:0120147">
    <property type="term" value="F:formylglycine-generating oxidase activity"/>
    <property type="evidence" value="ECO:0007669"/>
    <property type="project" value="TreeGrafter"/>
</dbReference>
<dbReference type="EMBL" id="JAPAAF010000002">
    <property type="protein sequence ID" value="MCW0481437.1"/>
    <property type="molecule type" value="Genomic_DNA"/>
</dbReference>
<keyword evidence="6" id="KW-0408">Iron</keyword>
<gene>
    <name evidence="11" type="ORF">N2K84_01775</name>
</gene>
<evidence type="ECO:0000256" key="8">
    <source>
        <dbReference type="SAM" id="Phobius"/>
    </source>
</evidence>
<evidence type="ECO:0000256" key="7">
    <source>
        <dbReference type="SAM" id="MobiDB-lite"/>
    </source>
</evidence>
<dbReference type="SUPFAM" id="SSF48695">
    <property type="entry name" value="Multiheme cytochromes"/>
    <property type="match status" value="1"/>
</dbReference>
<dbReference type="Pfam" id="PF03264">
    <property type="entry name" value="Cytochrom_NNT"/>
    <property type="match status" value="1"/>
</dbReference>
<keyword evidence="4" id="KW-0479">Metal-binding</keyword>
<evidence type="ECO:0000259" key="9">
    <source>
        <dbReference type="Pfam" id="PF03264"/>
    </source>
</evidence>
<accession>A0AA41YB60</accession>
<evidence type="ECO:0000256" key="6">
    <source>
        <dbReference type="ARBA" id="ARBA00023004"/>
    </source>
</evidence>
<dbReference type="Pfam" id="PF03781">
    <property type="entry name" value="FGE-sulfatase"/>
    <property type="match status" value="1"/>
</dbReference>
<name>A0AA41YB60_9BACT</name>
<evidence type="ECO:0000256" key="5">
    <source>
        <dbReference type="ARBA" id="ARBA00022982"/>
    </source>
</evidence>
<comment type="caution">
    <text evidence="11">The sequence shown here is derived from an EMBL/GenBank/DDBJ whole genome shotgun (WGS) entry which is preliminary data.</text>
</comment>
<dbReference type="InterPro" id="IPR005126">
    <property type="entry name" value="NapC/NirT_cyt_c_N"/>
</dbReference>
<keyword evidence="2" id="KW-0813">Transport</keyword>
<dbReference type="SUPFAM" id="SSF56436">
    <property type="entry name" value="C-type lectin-like"/>
    <property type="match status" value="1"/>
</dbReference>
<dbReference type="RefSeq" id="WP_282590047.1">
    <property type="nucleotide sequence ID" value="NZ_JAPAAF010000002.1"/>
</dbReference>
<feature type="domain" description="NapC/NirT cytochrome c N-terminal" evidence="9">
    <location>
        <begin position="15"/>
        <end position="175"/>
    </location>
</feature>
<sequence>MKLNLKNPFKGSRAYLGLMLLGVLICIVILTFSNKLISYTSTDDYCMSCHVHPHAEQSWKLSTHYNNSSGVIVHCVECHLPPKGPGHLAAKAKHGLKDVYGLLFKDSADYKWEEKRKLESAKHFVYKESCLKCHQNLFPTTLSPEGDDAHLYYLTSKEELRCINCHLHVGHYDPNAAHEHNLNFGTVTEVKEIHTEPTTVTRFENFTEKVPGTDISIEMVAIPGGTFEMGSPKNEPLRDADEGPVRKVKVSRFFMAQTEVSWDAYLSFFMATSSQGRKESAGPAEEVDGITGPTPPWGAPDQGWGKGDRPAITMSWHAAQVFCQWLSETTGKKYRLPTEAEWEYAARGGTQTPYPFTGSPKDYSSKGFFRKLFGPDTTTINSYVVYELNSGGITREPANVKANPFGLKNMLGNVAEFCLDFYAPDTYGTYPGEIVTDPSGPTKGRERVIRGGSFKSDAKDVRSAARDYTKTKDWLMTDPQMPKSIWWYSDVVDVGFRVVCEVDELIEP</sequence>
<reference evidence="11" key="1">
    <citation type="submission" date="2022-10" db="EMBL/GenBank/DDBJ databases">
        <title>Gaoshiqiia sediminis gen. nov., sp. nov., isolated from coastal sediment.</title>
        <authorList>
            <person name="Yu W.X."/>
            <person name="Mu D.S."/>
            <person name="Du J.Z."/>
            <person name="Liang Y.Q."/>
        </authorList>
    </citation>
    <scope>NUCLEOTIDE SEQUENCE</scope>
    <source>
        <strain evidence="11">A06</strain>
    </source>
</reference>
<dbReference type="Proteomes" id="UP001163821">
    <property type="component" value="Unassembled WGS sequence"/>
</dbReference>
<dbReference type="InterPro" id="IPR051043">
    <property type="entry name" value="Sulfatase_Mod_Factor_Kinase"/>
</dbReference>
<protein>
    <submittedName>
        <fullName evidence="11">SUMF1/EgtB/PvdO family nonheme iron enzyme</fullName>
    </submittedName>
</protein>
<dbReference type="AlphaFoldDB" id="A0AA41YB60"/>
<dbReference type="GO" id="GO:0046872">
    <property type="term" value="F:metal ion binding"/>
    <property type="evidence" value="ECO:0007669"/>
    <property type="project" value="UniProtKB-KW"/>
</dbReference>
<organism evidence="11 12">
    <name type="scientific">Gaoshiqia sediminis</name>
    <dbReference type="NCBI Taxonomy" id="2986998"/>
    <lineage>
        <taxon>Bacteria</taxon>
        <taxon>Pseudomonadati</taxon>
        <taxon>Bacteroidota</taxon>
        <taxon>Bacteroidia</taxon>
        <taxon>Marinilabiliales</taxon>
        <taxon>Prolixibacteraceae</taxon>
        <taxon>Gaoshiqia</taxon>
    </lineage>
</organism>
<evidence type="ECO:0000313" key="12">
    <source>
        <dbReference type="Proteomes" id="UP001163821"/>
    </source>
</evidence>
<evidence type="ECO:0000313" key="11">
    <source>
        <dbReference type="EMBL" id="MCW0481437.1"/>
    </source>
</evidence>
<keyword evidence="8" id="KW-0812">Transmembrane</keyword>
<keyword evidence="8" id="KW-1133">Transmembrane helix</keyword>
<dbReference type="GO" id="GO:0030313">
    <property type="term" value="C:cell envelope"/>
    <property type="evidence" value="ECO:0007669"/>
    <property type="project" value="UniProtKB-SubCell"/>
</dbReference>
<keyword evidence="12" id="KW-1185">Reference proteome</keyword>
<dbReference type="Gene3D" id="3.90.1580.10">
    <property type="entry name" value="paralog of FGE (formylglycine-generating enzyme)"/>
    <property type="match status" value="1"/>
</dbReference>
<proteinExistence type="predicted"/>
<dbReference type="InterPro" id="IPR005532">
    <property type="entry name" value="SUMF_dom"/>
</dbReference>
<feature type="transmembrane region" description="Helical" evidence="8">
    <location>
        <begin position="12"/>
        <end position="32"/>
    </location>
</feature>
<dbReference type="Gene3D" id="1.10.3820.10">
    <property type="entry name" value="Di-heme elbow motif domain"/>
    <property type="match status" value="1"/>
</dbReference>
<evidence type="ECO:0000256" key="4">
    <source>
        <dbReference type="ARBA" id="ARBA00022723"/>
    </source>
</evidence>
<dbReference type="InterPro" id="IPR038266">
    <property type="entry name" value="NapC/NirT_cytc_sf"/>
</dbReference>
<dbReference type="PANTHER" id="PTHR23150">
    <property type="entry name" value="SULFATASE MODIFYING FACTOR 1, 2"/>
    <property type="match status" value="1"/>
</dbReference>
<keyword evidence="3" id="KW-0349">Heme</keyword>
<evidence type="ECO:0000256" key="2">
    <source>
        <dbReference type="ARBA" id="ARBA00022448"/>
    </source>
</evidence>
<keyword evidence="5" id="KW-0249">Electron transport</keyword>
<keyword evidence="8" id="KW-0472">Membrane</keyword>
<feature type="domain" description="Sulfatase-modifying factor enzyme-like" evidence="10">
    <location>
        <begin position="218"/>
        <end position="469"/>
    </location>
</feature>
<dbReference type="InterPro" id="IPR036280">
    <property type="entry name" value="Multihaem_cyt_sf"/>
</dbReference>
<evidence type="ECO:0000256" key="3">
    <source>
        <dbReference type="ARBA" id="ARBA00022617"/>
    </source>
</evidence>
<dbReference type="InterPro" id="IPR042095">
    <property type="entry name" value="SUMF_sf"/>
</dbReference>
<comment type="subcellular location">
    <subcellularLocation>
        <location evidence="1">Cell envelope</location>
    </subcellularLocation>
</comment>
<dbReference type="InterPro" id="IPR016187">
    <property type="entry name" value="CTDL_fold"/>
</dbReference>
<evidence type="ECO:0000259" key="10">
    <source>
        <dbReference type="Pfam" id="PF03781"/>
    </source>
</evidence>
<feature type="region of interest" description="Disordered" evidence="7">
    <location>
        <begin position="277"/>
        <end position="296"/>
    </location>
</feature>
<dbReference type="PANTHER" id="PTHR23150:SF19">
    <property type="entry name" value="FORMYLGLYCINE-GENERATING ENZYME"/>
    <property type="match status" value="1"/>
</dbReference>
<evidence type="ECO:0000256" key="1">
    <source>
        <dbReference type="ARBA" id="ARBA00004196"/>
    </source>
</evidence>